<dbReference type="EMBL" id="BAAFRS010000316">
    <property type="protein sequence ID" value="GAB1226989.1"/>
    <property type="molecule type" value="Genomic_DNA"/>
</dbReference>
<evidence type="ECO:0000313" key="4">
    <source>
        <dbReference type="Proteomes" id="UP001628156"/>
    </source>
</evidence>
<dbReference type="Proteomes" id="UP001628156">
    <property type="component" value="Unassembled WGS sequence"/>
</dbReference>
<feature type="compositionally biased region" description="Polar residues" evidence="1">
    <location>
        <begin position="110"/>
        <end position="128"/>
    </location>
</feature>
<feature type="compositionally biased region" description="Low complexity" evidence="1">
    <location>
        <begin position="98"/>
        <end position="108"/>
    </location>
</feature>
<keyword evidence="2" id="KW-0472">Membrane</keyword>
<organism evidence="3 4">
    <name type="scientific">Entamoeba nuttalli</name>
    <dbReference type="NCBI Taxonomy" id="412467"/>
    <lineage>
        <taxon>Eukaryota</taxon>
        <taxon>Amoebozoa</taxon>
        <taxon>Evosea</taxon>
        <taxon>Archamoebae</taxon>
        <taxon>Mastigamoebida</taxon>
        <taxon>Entamoebidae</taxon>
        <taxon>Entamoeba</taxon>
    </lineage>
</organism>
<evidence type="ECO:0000313" key="3">
    <source>
        <dbReference type="EMBL" id="GAB1226989.1"/>
    </source>
</evidence>
<accession>A0ABQ0DVV9</accession>
<protein>
    <submittedName>
        <fullName evidence="3">Uncharacterized protein</fullName>
    </submittedName>
</protein>
<reference evidence="3 4" key="1">
    <citation type="journal article" date="2019" name="PLoS Negl. Trop. Dis.">
        <title>Whole genome sequencing of Entamoeba nuttalli reveals mammalian host-related molecular signatures and a novel octapeptide-repeat surface protein.</title>
        <authorList>
            <person name="Tanaka M."/>
            <person name="Makiuchi T."/>
            <person name="Komiyama T."/>
            <person name="Shiina T."/>
            <person name="Osaki K."/>
            <person name="Tachibana H."/>
        </authorList>
    </citation>
    <scope>NUCLEOTIDE SEQUENCE [LARGE SCALE GENOMIC DNA]</scope>
    <source>
        <strain evidence="3 4">P19-061405</strain>
    </source>
</reference>
<evidence type="ECO:0000256" key="1">
    <source>
        <dbReference type="SAM" id="MobiDB-lite"/>
    </source>
</evidence>
<name>A0ABQ0DVV9_9EUKA</name>
<keyword evidence="4" id="KW-1185">Reference proteome</keyword>
<feature type="region of interest" description="Disordered" evidence="1">
    <location>
        <begin position="97"/>
        <end position="128"/>
    </location>
</feature>
<keyword evidence="2" id="KW-0812">Transmembrane</keyword>
<feature type="transmembrane region" description="Helical" evidence="2">
    <location>
        <begin position="6"/>
        <end position="27"/>
    </location>
</feature>
<gene>
    <name evidence="3" type="ORF">ENUP19_0316G0009</name>
</gene>
<evidence type="ECO:0000256" key="2">
    <source>
        <dbReference type="SAM" id="Phobius"/>
    </source>
</evidence>
<feature type="region of interest" description="Disordered" evidence="1">
    <location>
        <begin position="227"/>
        <end position="259"/>
    </location>
</feature>
<keyword evidence="2" id="KW-1133">Transmembrane helix</keyword>
<feature type="compositionally biased region" description="Basic and acidic residues" evidence="1">
    <location>
        <begin position="233"/>
        <end position="243"/>
    </location>
</feature>
<sequence length="259" mass="28845">MELSYILTIIEAGVCVVVFLILMLFMIRKCFRVSHQKKKKPSKTSFNPYVYKTTTKFTTYPPIPPPIIIPAKPKLYNPLESMVNIEIVLPKSKSPALQPVVPKQKPQPTVDLNHSQKQKPQPTVDVNHSPKQLLSVDKMNLPELPQSNVKIENVNDVLRRSLAAQGIANITPLLTPIDNSPRLNPPSNALVGIGTSPLLTPRVMVQNSNAIKNPPQSAMIGRKVQVVMNKQNESLRNKNKESKSPSSSLSDSIEEEKEH</sequence>
<proteinExistence type="predicted"/>
<comment type="caution">
    <text evidence="3">The sequence shown here is derived from an EMBL/GenBank/DDBJ whole genome shotgun (WGS) entry which is preliminary data.</text>
</comment>